<protein>
    <submittedName>
        <fullName evidence="3">Fimbrial assembly family protein</fullName>
    </submittedName>
</protein>
<keyword evidence="2" id="KW-0472">Membrane</keyword>
<proteinExistence type="predicted"/>
<keyword evidence="2" id="KW-1133">Transmembrane helix</keyword>
<dbReference type="Proteomes" id="UP000001880">
    <property type="component" value="Chromosome"/>
</dbReference>
<dbReference type="Pfam" id="PF05137">
    <property type="entry name" value="PilN"/>
    <property type="match status" value="1"/>
</dbReference>
<reference evidence="3 4" key="1">
    <citation type="journal article" date="2010" name="Stand. Genomic Sci.">
        <title>Complete genome sequence of Haliangium ochraceum type strain (SMP-2).</title>
        <authorList>
            <consortium name="US DOE Joint Genome Institute (JGI-PGF)"/>
            <person name="Ivanova N."/>
            <person name="Daum C."/>
            <person name="Lang E."/>
            <person name="Abt B."/>
            <person name="Kopitz M."/>
            <person name="Saunders E."/>
            <person name="Lapidus A."/>
            <person name="Lucas S."/>
            <person name="Glavina Del Rio T."/>
            <person name="Nolan M."/>
            <person name="Tice H."/>
            <person name="Copeland A."/>
            <person name="Cheng J.F."/>
            <person name="Chen F."/>
            <person name="Bruce D."/>
            <person name="Goodwin L."/>
            <person name="Pitluck S."/>
            <person name="Mavromatis K."/>
            <person name="Pati A."/>
            <person name="Mikhailova N."/>
            <person name="Chen A."/>
            <person name="Palaniappan K."/>
            <person name="Land M."/>
            <person name="Hauser L."/>
            <person name="Chang Y.J."/>
            <person name="Jeffries C.D."/>
            <person name="Detter J.C."/>
            <person name="Brettin T."/>
            <person name="Rohde M."/>
            <person name="Goker M."/>
            <person name="Bristow J."/>
            <person name="Markowitz V."/>
            <person name="Eisen J.A."/>
            <person name="Hugenholtz P."/>
            <person name="Kyrpides N.C."/>
            <person name="Klenk H.P."/>
        </authorList>
    </citation>
    <scope>NUCLEOTIDE SEQUENCE [LARGE SCALE GENOMIC DNA]</scope>
    <source>
        <strain evidence="4">DSM 14365 / CIP 107738 / JCM 11303 / AJ 13395 / SMP-2</strain>
    </source>
</reference>
<dbReference type="STRING" id="502025.Hoch_0249"/>
<dbReference type="OrthoDB" id="5504650at2"/>
<evidence type="ECO:0000256" key="2">
    <source>
        <dbReference type="SAM" id="Phobius"/>
    </source>
</evidence>
<keyword evidence="2" id="KW-0812">Transmembrane</keyword>
<keyword evidence="1" id="KW-0175">Coiled coil</keyword>
<dbReference type="KEGG" id="hoh:Hoch_0249"/>
<name>D0LHM8_HALO1</name>
<accession>D0LHM8</accession>
<feature type="coiled-coil region" evidence="1">
    <location>
        <begin position="48"/>
        <end position="92"/>
    </location>
</feature>
<evidence type="ECO:0000256" key="1">
    <source>
        <dbReference type="SAM" id="Coils"/>
    </source>
</evidence>
<dbReference type="HOGENOM" id="CLU_1308692_0_0_7"/>
<keyword evidence="4" id="KW-1185">Reference proteome</keyword>
<dbReference type="eggNOG" id="COG3166">
    <property type="taxonomic scope" value="Bacteria"/>
</dbReference>
<dbReference type="InterPro" id="IPR007813">
    <property type="entry name" value="PilN"/>
</dbReference>
<dbReference type="AlphaFoldDB" id="D0LHM8"/>
<gene>
    <name evidence="3" type="ordered locus">Hoch_0249</name>
</gene>
<evidence type="ECO:0000313" key="3">
    <source>
        <dbReference type="EMBL" id="ACY12890.1"/>
    </source>
</evidence>
<dbReference type="RefSeq" id="WP_012825517.1">
    <property type="nucleotide sequence ID" value="NC_013440.1"/>
</dbReference>
<organism evidence="3 4">
    <name type="scientific">Haliangium ochraceum (strain DSM 14365 / JCM 11303 / SMP-2)</name>
    <dbReference type="NCBI Taxonomy" id="502025"/>
    <lineage>
        <taxon>Bacteria</taxon>
        <taxon>Pseudomonadati</taxon>
        <taxon>Myxococcota</taxon>
        <taxon>Polyangia</taxon>
        <taxon>Haliangiales</taxon>
        <taxon>Kofleriaceae</taxon>
        <taxon>Haliangium</taxon>
    </lineage>
</organism>
<feature type="transmembrane region" description="Helical" evidence="2">
    <location>
        <begin position="21"/>
        <end position="44"/>
    </location>
</feature>
<sequence length="210" mass="23479">MIKINLSPLRRPKTSGEGARLVLLAALLWIGTLLVIVFVVHLPMTDEMDTLNSAVASLSADNADKRNELKGYEELKSTLADAEARAAVVERLNEARAVPAHMLYELSRILTPGRLPTTTEEVAKQIEEGRFREMVREWDPAQVWIERFSEDEEGSFKLEGKAQSDSDMTQLALRLQASVYFYEVVPVGGNEVEEDGAVFYKFTITGKVAY</sequence>
<dbReference type="EMBL" id="CP001804">
    <property type="protein sequence ID" value="ACY12890.1"/>
    <property type="molecule type" value="Genomic_DNA"/>
</dbReference>
<evidence type="ECO:0000313" key="4">
    <source>
        <dbReference type="Proteomes" id="UP000001880"/>
    </source>
</evidence>